<dbReference type="EMBL" id="RKMH01000004">
    <property type="protein sequence ID" value="RPA64911.1"/>
    <property type="molecule type" value="Genomic_DNA"/>
</dbReference>
<dbReference type="InterPro" id="IPR027417">
    <property type="entry name" value="P-loop_NTPase"/>
</dbReference>
<dbReference type="Gene3D" id="3.40.50.300">
    <property type="entry name" value="P-loop containing nucleotide triphosphate hydrolases"/>
    <property type="match status" value="1"/>
</dbReference>
<sequence length="442" mass="48135">MRRTCRNLGWDFDGWQDGASMLALSLRSDGEYAADHIVISIPRQVGKTYLIGCIIFALCLMKPGLKVIWTAQVKDTALETFEKFYDMSQGPQLKPHIAATPQGKGDEAIEFHNGSKIEFGARDSGFGRGRTDVDVLVFDEGQHLSLQALENMGAAQNVASNPLCFVMGTPPRPQDKGEFFTLMRDEAIAGESEGTLYIEMSADRGCDPMDRAQWRKANPSFPHRTSERAMLRLRKKLRNEDSWRREALGVWDEGAQAIVTPTRWRGLTNLGPPDGTAPASLGVAAHDGQFSVIGCWADDEDRHVEEVFAHLRLDLVADWVAAAARRRIPVLVPNYGAAAPLLPMLQAKRVNVKSASSGDVGRGCELLVAGCKAGWLTHADQVALADSIAGARKKLGRDGAAWTFDLKTSTQNAAAMGIALALAGAAKTRPRRQVGERRATVS</sequence>
<gene>
    <name evidence="1" type="ORF">EF294_07455</name>
</gene>
<organism evidence="1 2">
    <name type="scientific">Gordonia oryzae</name>
    <dbReference type="NCBI Taxonomy" id="2487349"/>
    <lineage>
        <taxon>Bacteria</taxon>
        <taxon>Bacillati</taxon>
        <taxon>Actinomycetota</taxon>
        <taxon>Actinomycetes</taxon>
        <taxon>Mycobacteriales</taxon>
        <taxon>Gordoniaceae</taxon>
        <taxon>Gordonia</taxon>
    </lineage>
</organism>
<dbReference type="OrthoDB" id="3188010at2"/>
<name>A0A3N4H0N6_9ACTN</name>
<evidence type="ECO:0000313" key="2">
    <source>
        <dbReference type="Proteomes" id="UP000267536"/>
    </source>
</evidence>
<keyword evidence="2" id="KW-1185">Reference proteome</keyword>
<accession>A0A3N4H0N6</accession>
<comment type="caution">
    <text evidence="1">The sequence shown here is derived from an EMBL/GenBank/DDBJ whole genome shotgun (WGS) entry which is preliminary data.</text>
</comment>
<dbReference type="AlphaFoldDB" id="A0A3N4H0N6"/>
<reference evidence="1 2" key="1">
    <citation type="submission" date="2018-11" db="EMBL/GenBank/DDBJ databases">
        <title>Draft genome sequence of Gordonia sp. RS15-1S isolated from rice stems.</title>
        <authorList>
            <person name="Muangham S."/>
        </authorList>
    </citation>
    <scope>NUCLEOTIDE SEQUENCE [LARGE SCALE GENOMIC DNA]</scope>
    <source>
        <strain evidence="1 2">RS15-1S</strain>
    </source>
</reference>
<dbReference type="Proteomes" id="UP000267536">
    <property type="component" value="Unassembled WGS sequence"/>
</dbReference>
<proteinExistence type="predicted"/>
<protein>
    <submittedName>
        <fullName evidence="1">Terminase</fullName>
    </submittedName>
</protein>
<evidence type="ECO:0000313" key="1">
    <source>
        <dbReference type="EMBL" id="RPA64911.1"/>
    </source>
</evidence>